<dbReference type="SUPFAM" id="SSF49265">
    <property type="entry name" value="Fibronectin type III"/>
    <property type="match status" value="1"/>
</dbReference>
<keyword evidence="5" id="KW-1185">Reference proteome</keyword>
<feature type="compositionally biased region" description="Low complexity" evidence="1">
    <location>
        <begin position="1313"/>
        <end position="1328"/>
    </location>
</feature>
<feature type="compositionally biased region" description="Basic and acidic residues" evidence="1">
    <location>
        <begin position="26"/>
        <end position="35"/>
    </location>
</feature>
<feature type="domain" description="Fibronectin type-III" evidence="3">
    <location>
        <begin position="1459"/>
        <end position="1554"/>
    </location>
</feature>
<dbReference type="PANTHER" id="PTHR24216">
    <property type="entry name" value="PAXILLIN-RELATED"/>
    <property type="match status" value="1"/>
</dbReference>
<feature type="compositionally biased region" description="Low complexity" evidence="1">
    <location>
        <begin position="1711"/>
        <end position="1730"/>
    </location>
</feature>
<feature type="region of interest" description="Disordered" evidence="1">
    <location>
        <begin position="783"/>
        <end position="812"/>
    </location>
</feature>
<feature type="compositionally biased region" description="Basic and acidic residues" evidence="1">
    <location>
        <begin position="595"/>
        <end position="617"/>
    </location>
</feature>
<feature type="transmembrane region" description="Helical" evidence="2">
    <location>
        <begin position="1148"/>
        <end position="1169"/>
    </location>
</feature>
<dbReference type="SMART" id="SM00060">
    <property type="entry name" value="FN3"/>
    <property type="match status" value="4"/>
</dbReference>
<evidence type="ECO:0000256" key="2">
    <source>
        <dbReference type="SAM" id="Phobius"/>
    </source>
</evidence>
<feature type="transmembrane region" description="Helical" evidence="2">
    <location>
        <begin position="983"/>
        <end position="1003"/>
    </location>
</feature>
<keyword evidence="2" id="KW-0812">Transmembrane</keyword>
<feature type="domain" description="Fibronectin type-III" evidence="3">
    <location>
        <begin position="1581"/>
        <end position="1659"/>
    </location>
</feature>
<feature type="compositionally biased region" description="Gly residues" evidence="1">
    <location>
        <begin position="1685"/>
        <end position="1696"/>
    </location>
</feature>
<feature type="transmembrane region" description="Helical" evidence="2">
    <location>
        <begin position="952"/>
        <end position="971"/>
    </location>
</feature>
<evidence type="ECO:0000256" key="1">
    <source>
        <dbReference type="SAM" id="MobiDB-lite"/>
    </source>
</evidence>
<keyword evidence="2" id="KW-1133">Transmembrane helix</keyword>
<feature type="compositionally biased region" description="Low complexity" evidence="1">
    <location>
        <begin position="9"/>
        <end position="20"/>
    </location>
</feature>
<protein>
    <recommendedName>
        <fullName evidence="3">Fibronectin type-III domain-containing protein</fullName>
    </recommendedName>
</protein>
<feature type="domain" description="Fibronectin type-III" evidence="3">
    <location>
        <begin position="467"/>
        <end position="557"/>
    </location>
</feature>
<proteinExistence type="predicted"/>
<comment type="caution">
    <text evidence="4">The sequence shown here is derived from an EMBL/GenBank/DDBJ whole genome shotgun (WGS) entry which is preliminary data.</text>
</comment>
<feature type="transmembrane region" description="Helical" evidence="2">
    <location>
        <begin position="673"/>
        <end position="694"/>
    </location>
</feature>
<evidence type="ECO:0000313" key="5">
    <source>
        <dbReference type="Proteomes" id="UP001189429"/>
    </source>
</evidence>
<evidence type="ECO:0000259" key="3">
    <source>
        <dbReference type="SMART" id="SM00060"/>
    </source>
</evidence>
<feature type="transmembrane region" description="Helical" evidence="2">
    <location>
        <begin position="1077"/>
        <end position="1097"/>
    </location>
</feature>
<dbReference type="CDD" id="cd00063">
    <property type="entry name" value="FN3"/>
    <property type="match status" value="1"/>
</dbReference>
<feature type="compositionally biased region" description="Low complexity" evidence="1">
    <location>
        <begin position="1245"/>
        <end position="1254"/>
    </location>
</feature>
<feature type="region of interest" description="Disordered" evidence="1">
    <location>
        <begin position="1234"/>
        <end position="1277"/>
    </location>
</feature>
<feature type="compositionally biased region" description="Low complexity" evidence="1">
    <location>
        <begin position="131"/>
        <end position="166"/>
    </location>
</feature>
<name>A0ABN9WT56_9DINO</name>
<organism evidence="4 5">
    <name type="scientific">Prorocentrum cordatum</name>
    <dbReference type="NCBI Taxonomy" id="2364126"/>
    <lineage>
        <taxon>Eukaryota</taxon>
        <taxon>Sar</taxon>
        <taxon>Alveolata</taxon>
        <taxon>Dinophyceae</taxon>
        <taxon>Prorocentrales</taxon>
        <taxon>Prorocentraceae</taxon>
        <taxon>Prorocentrum</taxon>
    </lineage>
</organism>
<feature type="transmembrane region" description="Helical" evidence="2">
    <location>
        <begin position="823"/>
        <end position="846"/>
    </location>
</feature>
<feature type="transmembrane region" description="Helical" evidence="2">
    <location>
        <begin position="1038"/>
        <end position="1057"/>
    </location>
</feature>
<gene>
    <name evidence="4" type="ORF">PCOR1329_LOCUS70301</name>
</gene>
<accession>A0ABN9WT56</accession>
<feature type="region of interest" description="Disordered" evidence="1">
    <location>
        <begin position="1674"/>
        <end position="1746"/>
    </location>
</feature>
<dbReference type="Proteomes" id="UP001189429">
    <property type="component" value="Unassembled WGS sequence"/>
</dbReference>
<feature type="domain" description="Fibronectin type-III" evidence="3">
    <location>
        <begin position="178"/>
        <end position="272"/>
    </location>
</feature>
<evidence type="ECO:0000313" key="4">
    <source>
        <dbReference type="EMBL" id="CAK0889936.1"/>
    </source>
</evidence>
<feature type="compositionally biased region" description="Basic and acidic residues" evidence="1">
    <location>
        <begin position="796"/>
        <end position="812"/>
    </location>
</feature>
<feature type="region of interest" description="Disordered" evidence="1">
    <location>
        <begin position="636"/>
        <end position="655"/>
    </location>
</feature>
<feature type="transmembrane region" description="Helical" evidence="2">
    <location>
        <begin position="918"/>
        <end position="940"/>
    </location>
</feature>
<feature type="compositionally biased region" description="Basic and acidic residues" evidence="1">
    <location>
        <begin position="45"/>
        <end position="59"/>
    </location>
</feature>
<feature type="region of interest" description="Disordered" evidence="1">
    <location>
        <begin position="591"/>
        <end position="626"/>
    </location>
</feature>
<feature type="transmembrane region" description="Helical" evidence="2">
    <location>
        <begin position="1109"/>
        <end position="1128"/>
    </location>
</feature>
<dbReference type="InterPro" id="IPR036259">
    <property type="entry name" value="MFS_trans_sf"/>
</dbReference>
<feature type="region of interest" description="Disordered" evidence="1">
    <location>
        <begin position="1"/>
        <end position="166"/>
    </location>
</feature>
<keyword evidence="2" id="KW-0472">Membrane</keyword>
<dbReference type="PANTHER" id="PTHR24216:SF65">
    <property type="entry name" value="PAXILLIN-LIKE PROTEIN 1"/>
    <property type="match status" value="1"/>
</dbReference>
<dbReference type="InterPro" id="IPR003961">
    <property type="entry name" value="FN3_dom"/>
</dbReference>
<dbReference type="InterPro" id="IPR036116">
    <property type="entry name" value="FN3_sf"/>
</dbReference>
<feature type="transmembrane region" description="Helical" evidence="2">
    <location>
        <begin position="890"/>
        <end position="912"/>
    </location>
</feature>
<sequence>MANDPGGPRQPAAPKAASRPPRSHRRAETAPEGGERSAPPRSPRRHDETAPRVGDERQAPPRSPRRLEVGPGSGGWPAPKSPREVGPGSGGWPAPKKSPRLEVGPGSGGWPAPRSPRRAETAPAPPRSPRRAAASSGNAPAPGSPRSGAPHSAAAQRRPVAGGAVADTAGGPEALAAPGRVSGLSICGGGAGPLVLSWLAPEDRGVDWSVESVLGYDVEVGAQGGEVVAFHLDVSGAPGGLQDLSVVVVLPGHAPERPVDARVRPWGGKGTGAWTEIVGRVPLAEGDEPIAEVPAPKVKSIVHPTSMRGQISWARPPGLTDVGVIYQVTLWECGSLHEGPSGRAKARVRQVLSELGSTRTPVLVRLTSSTQEEFAMSRGRTYIAAVSVLLPGRRRSPASAVHLTLPTAPQHEDGAAAEGAGDPSLKALTLRVPPVVPPVPLGAAAEESATVAPEAAPPAAAGASEGPSAARVPWAQVVEVGPRSVALEWGVVGDDGGYPYLVAVLEAAGGAAGEPLRVEMAHGGAGRSRRRHIVWGLLPGTKYEFELRGFAVDDRKGLGGLQAGPLQGGPSTNSCKPAAWQVLLPLRHPARGHHLLGDRGARRGSRGSREGHDDRPPLDGAGGVRLGRRRRGGRALFGPQARLRPAPAPGLHPAGCPAHVQRGHGELDEAERALIAAVAVVLPLVLNAAICRVFHKMCKELLAAGGGAAEFELWLLNSQRLATSTWVISAVLTGGLGLFRHSDALGRWESWRHAQQDDVAVLRSLRSKREAAELRQEAARWQEAQRPAAPLAGGGRQERAENREMDPQHDTARQGTLQLADEIVHRAAVGLFYGLSPLILPVSAAFSNGEDKLAGGAFFFGFAVLAVCYNASAVYGCFYSVHSKMRSRQIFVTSGLVAWPVSLAALACAVQLKSMLVLFGVAFPLMGFAIGVEVAYLHLVEVSMWWGDRVNIGHALTGTASAAGALTWTLLIGEAMARLDTLLALWLLAGVHAVAVGAGLLVANPARNLLESTSPQGDVADAEKPMTPMTSRELARDWRVYVFLLVMECFWFAGISMKTLLSVLFEEIFDMTYLEAVHYSAACLSLYVLARAVVPLLAAGHPSQMGRRVFFAVLTAETFAYALTPWAVRLDGYGMVTYTCFRLVGGAGFAILLSTTSVLLVRVFGVANVPRVSGLFSKKALDSGSGQAESWDLFFYRAVRAAGRARDRLPQAPPSPNREMLEVPLSEAGCRPREKKYGLVKNTRPRGAVEAAAGAPPPERRSPHSAAAAWGEAQPPPGLVVRGGRLEIVEADWAPPQPLGGPCGDREDDREATAAAGRRLEASAAHAAPPGGVAAAAGARQAPASEALAVWQEPLAAWEAQAGGKHCLLCGLQSSPPESAVLSCRWFRTVAIAGTMLYRDVPQVVLTVYLLITAERSGALADATRAANVFFTVLYVLVELFWLGDALTQLLNARIAHAPGQGVTAIAAESGPDWVEVSWAALGHRKGGAEEYWCSLRPLADGDGHRAPHDAVQIAVVASGAADPVSGRVAWTFRGLAPASALEATVTPVRGGVPCGAGQRARACTSQAPAAAEGGAAASAPRALRFLRVGRLDARSARLEWSGDAGPAAPHTVRLIPLHGAVSRQPWTELAEGCAHELRGLEPGAAYLAEVSPGPRGAPARRGLSCALSFVTPPDGGSTADGPLGVEGGAARGGEGCPAPSESSSSPRGLAAAPASKGGRSGRAARSPGDAGDDRGVRAAAPIRGA</sequence>
<feature type="transmembrane region" description="Helical" evidence="2">
    <location>
        <begin position="858"/>
        <end position="878"/>
    </location>
</feature>
<dbReference type="SUPFAM" id="SSF103473">
    <property type="entry name" value="MFS general substrate transporter"/>
    <property type="match status" value="1"/>
</dbReference>
<dbReference type="EMBL" id="CAUYUJ010019281">
    <property type="protein sequence ID" value="CAK0889936.1"/>
    <property type="molecule type" value="Genomic_DNA"/>
</dbReference>
<reference evidence="4" key="1">
    <citation type="submission" date="2023-10" db="EMBL/GenBank/DDBJ databases">
        <authorList>
            <person name="Chen Y."/>
            <person name="Shah S."/>
            <person name="Dougan E. K."/>
            <person name="Thang M."/>
            <person name="Chan C."/>
        </authorList>
    </citation>
    <scope>NUCLEOTIDE SEQUENCE [LARGE SCALE GENOMIC DNA]</scope>
</reference>
<feature type="region of interest" description="Disordered" evidence="1">
    <location>
        <begin position="1293"/>
        <end position="1328"/>
    </location>
</feature>
<feature type="transmembrane region" description="Helical" evidence="2">
    <location>
        <begin position="1426"/>
        <end position="1444"/>
    </location>
</feature>